<protein>
    <recommendedName>
        <fullName evidence="4">FlgN protein</fullName>
    </recommendedName>
</protein>
<evidence type="ECO:0000313" key="3">
    <source>
        <dbReference type="Proteomes" id="UP000199412"/>
    </source>
</evidence>
<evidence type="ECO:0000256" key="1">
    <source>
        <dbReference type="SAM" id="MobiDB-lite"/>
    </source>
</evidence>
<feature type="compositionally biased region" description="Low complexity" evidence="1">
    <location>
        <begin position="63"/>
        <end position="77"/>
    </location>
</feature>
<sequence length="288" mass="30015">MSSDKPTLKPPPTIGSAFGPRPAAPDKAGAGPGASAAGTPRLSIGTAPPPSARGENAPPAPPSAAGVRVARPPAAASGGLGSRPATPGPAPVTSAPAAPQPTVTSARRPSGPRRAAESAVRRSRRASEPGRAAREARPPKGTVRSNPEAAEVVRAARTLADLLIEENKALRVHDVEAVKALTERKNTCTHVYRQRMLAIHRDPGHLTGLPEDEREIVRATGVWLEAHLSENARLLKSTMEGTNRLMGLVVKAVREVNEEQAAGYAADGRLDDSGHVPSRVTLSYNQNL</sequence>
<gene>
    <name evidence="2" type="ORF">SAMN05421720_11196</name>
</gene>
<evidence type="ECO:0000313" key="2">
    <source>
        <dbReference type="EMBL" id="SDE75976.1"/>
    </source>
</evidence>
<feature type="compositionally biased region" description="Low complexity" evidence="1">
    <location>
        <begin position="19"/>
        <end position="40"/>
    </location>
</feature>
<feature type="region of interest" description="Disordered" evidence="1">
    <location>
        <begin position="1"/>
        <end position="148"/>
    </location>
</feature>
<accession>A0A1G7FJ84</accession>
<feature type="compositionally biased region" description="Basic and acidic residues" evidence="1">
    <location>
        <begin position="114"/>
        <end position="138"/>
    </location>
</feature>
<evidence type="ECO:0008006" key="4">
    <source>
        <dbReference type="Google" id="ProtNLM"/>
    </source>
</evidence>
<dbReference type="STRING" id="69960.SAMN05421720_11196"/>
<dbReference type="EMBL" id="FNAP01000011">
    <property type="protein sequence ID" value="SDE75976.1"/>
    <property type="molecule type" value="Genomic_DNA"/>
</dbReference>
<name>A0A1G7FJ84_9PROT</name>
<proteinExistence type="predicted"/>
<dbReference type="AlphaFoldDB" id="A0A1G7FJ84"/>
<keyword evidence="3" id="KW-1185">Reference proteome</keyword>
<dbReference type="Proteomes" id="UP000199412">
    <property type="component" value="Unassembled WGS sequence"/>
</dbReference>
<organism evidence="2 3">
    <name type="scientific">Rhodospira trueperi</name>
    <dbReference type="NCBI Taxonomy" id="69960"/>
    <lineage>
        <taxon>Bacteria</taxon>
        <taxon>Pseudomonadati</taxon>
        <taxon>Pseudomonadota</taxon>
        <taxon>Alphaproteobacteria</taxon>
        <taxon>Rhodospirillales</taxon>
        <taxon>Rhodospirillaceae</taxon>
        <taxon>Rhodospira</taxon>
    </lineage>
</organism>
<reference evidence="2 3" key="1">
    <citation type="submission" date="2016-10" db="EMBL/GenBank/DDBJ databases">
        <authorList>
            <person name="de Groot N.N."/>
        </authorList>
    </citation>
    <scope>NUCLEOTIDE SEQUENCE [LARGE SCALE GENOMIC DNA]</scope>
    <source>
        <strain evidence="2 3">ATCC 700224</strain>
    </source>
</reference>